<dbReference type="InterPro" id="IPR045276">
    <property type="entry name" value="YbiO_bact"/>
</dbReference>
<feature type="domain" description="Mechanosensitive ion channel MscS" evidence="9">
    <location>
        <begin position="139"/>
        <end position="200"/>
    </location>
</feature>
<evidence type="ECO:0000313" key="12">
    <source>
        <dbReference type="EMBL" id="NNM46110.1"/>
    </source>
</evidence>
<feature type="compositionally biased region" description="Gly residues" evidence="7">
    <location>
        <begin position="313"/>
        <end position="325"/>
    </location>
</feature>
<dbReference type="RefSeq" id="WP_171243256.1">
    <property type="nucleotide sequence ID" value="NZ_JABEPQ010000002.1"/>
</dbReference>
<evidence type="ECO:0000256" key="6">
    <source>
        <dbReference type="ARBA" id="ARBA00023136"/>
    </source>
</evidence>
<evidence type="ECO:0000259" key="11">
    <source>
        <dbReference type="Pfam" id="PF21088"/>
    </source>
</evidence>
<dbReference type="SUPFAM" id="SSF82689">
    <property type="entry name" value="Mechanosensitive channel protein MscS (YggB), C-terminal domain"/>
    <property type="match status" value="1"/>
</dbReference>
<dbReference type="Pfam" id="PF21088">
    <property type="entry name" value="MS_channel_1st"/>
    <property type="match status" value="1"/>
</dbReference>
<dbReference type="Pfam" id="PF00924">
    <property type="entry name" value="MS_channel_2nd"/>
    <property type="match status" value="1"/>
</dbReference>
<dbReference type="Proteomes" id="UP000588586">
    <property type="component" value="Unassembled WGS sequence"/>
</dbReference>
<dbReference type="InterPro" id="IPR006685">
    <property type="entry name" value="MscS_channel_2nd"/>
</dbReference>
<dbReference type="PANTHER" id="PTHR30460">
    <property type="entry name" value="MODERATE CONDUCTANCE MECHANOSENSITIVE CHANNEL YBIO"/>
    <property type="match status" value="1"/>
</dbReference>
<dbReference type="AlphaFoldDB" id="A0A849H8D1"/>
<evidence type="ECO:0000259" key="9">
    <source>
        <dbReference type="Pfam" id="PF00924"/>
    </source>
</evidence>
<dbReference type="FunFam" id="3.30.70.100:FF:000018">
    <property type="entry name" value="MscS mechanosensitive ion channel"/>
    <property type="match status" value="1"/>
</dbReference>
<keyword evidence="4 8" id="KW-0812">Transmembrane</keyword>
<keyword evidence="5 8" id="KW-1133">Transmembrane helix</keyword>
<sequence length="325" mass="35038">MPDRLTSVLADLSPEKVWDWFNGAPLKIVITLVVAFALRFVLQRLIGRMVKVTLARADARRAQEPGRARRALAQAAGILHERHRQRTLTMASLLRSITTVVIALITILTIMAILGIPLAPLLASAGVGGVALGFGAQSLVKDFLSGIFMILEDQYGVGDIIDTGEATGTVEEVTLRVTRLRDAQGVVWYIRNGEIIRIGNKSQGWSTAIVDIPVAYSENLEKVIPLIREVVHDIDEEPQWQDKLLEEPQVMGVESMTGNVVTIRVLAKTAPEQQYGVSREIRERVKAAFDEHGIKAPVVSPFGPMPGASGSSGASGAGAPGGTKP</sequence>
<proteinExistence type="inferred from homology"/>
<dbReference type="SUPFAM" id="SSF50182">
    <property type="entry name" value="Sm-like ribonucleoproteins"/>
    <property type="match status" value="1"/>
</dbReference>
<dbReference type="EMBL" id="JABEPQ010000002">
    <property type="protein sequence ID" value="NNM46110.1"/>
    <property type="molecule type" value="Genomic_DNA"/>
</dbReference>
<protein>
    <submittedName>
        <fullName evidence="12">Mechanosensitive ion channel family protein</fullName>
    </submittedName>
</protein>
<dbReference type="GO" id="GO:0005886">
    <property type="term" value="C:plasma membrane"/>
    <property type="evidence" value="ECO:0007669"/>
    <property type="project" value="UniProtKB-SubCell"/>
</dbReference>
<dbReference type="Gene3D" id="2.30.30.60">
    <property type="match status" value="1"/>
</dbReference>
<gene>
    <name evidence="12" type="ORF">HJG52_08825</name>
</gene>
<evidence type="ECO:0000259" key="10">
    <source>
        <dbReference type="Pfam" id="PF21082"/>
    </source>
</evidence>
<dbReference type="InterPro" id="IPR010920">
    <property type="entry name" value="LSM_dom_sf"/>
</dbReference>
<keyword evidence="6 8" id="KW-0472">Membrane</keyword>
<dbReference type="InterPro" id="IPR011066">
    <property type="entry name" value="MscS_channel_C_sf"/>
</dbReference>
<evidence type="ECO:0000256" key="3">
    <source>
        <dbReference type="ARBA" id="ARBA00022475"/>
    </source>
</evidence>
<feature type="compositionally biased region" description="Low complexity" evidence="7">
    <location>
        <begin position="300"/>
        <end position="312"/>
    </location>
</feature>
<evidence type="ECO:0000256" key="4">
    <source>
        <dbReference type="ARBA" id="ARBA00022692"/>
    </source>
</evidence>
<dbReference type="InterPro" id="IPR011014">
    <property type="entry name" value="MscS_channel_TM-2"/>
</dbReference>
<feature type="domain" description="Mechanosensitive ion channel MscS C-terminal" evidence="10">
    <location>
        <begin position="210"/>
        <end position="295"/>
    </location>
</feature>
<dbReference type="SUPFAM" id="SSF82861">
    <property type="entry name" value="Mechanosensitive channel protein MscS (YggB), transmembrane region"/>
    <property type="match status" value="1"/>
</dbReference>
<dbReference type="GO" id="GO:0008381">
    <property type="term" value="F:mechanosensitive monoatomic ion channel activity"/>
    <property type="evidence" value="ECO:0007669"/>
    <property type="project" value="InterPro"/>
</dbReference>
<feature type="domain" description="Mechanosensitive ion channel transmembrane helices 2/3" evidence="11">
    <location>
        <begin position="97"/>
        <end position="137"/>
    </location>
</feature>
<dbReference type="PANTHER" id="PTHR30460:SF0">
    <property type="entry name" value="MODERATE CONDUCTANCE MECHANOSENSITIVE CHANNEL YBIO"/>
    <property type="match status" value="1"/>
</dbReference>
<comment type="subcellular location">
    <subcellularLocation>
        <location evidence="1">Cell membrane</location>
        <topology evidence="1">Multi-pass membrane protein</topology>
    </subcellularLocation>
</comment>
<dbReference type="InterPro" id="IPR023408">
    <property type="entry name" value="MscS_beta-dom_sf"/>
</dbReference>
<organism evidence="12 13">
    <name type="scientific">Knoellia koreensis</name>
    <dbReference type="NCBI Taxonomy" id="2730921"/>
    <lineage>
        <taxon>Bacteria</taxon>
        <taxon>Bacillati</taxon>
        <taxon>Actinomycetota</taxon>
        <taxon>Actinomycetes</taxon>
        <taxon>Micrococcales</taxon>
        <taxon>Intrasporangiaceae</taxon>
        <taxon>Knoellia</taxon>
    </lineage>
</organism>
<dbReference type="InterPro" id="IPR049142">
    <property type="entry name" value="MS_channel_1st"/>
</dbReference>
<evidence type="ECO:0000256" key="5">
    <source>
        <dbReference type="ARBA" id="ARBA00022989"/>
    </source>
</evidence>
<keyword evidence="13" id="KW-1185">Reference proteome</keyword>
<dbReference type="Pfam" id="PF21082">
    <property type="entry name" value="MS_channel_3rd"/>
    <property type="match status" value="1"/>
</dbReference>
<evidence type="ECO:0000256" key="2">
    <source>
        <dbReference type="ARBA" id="ARBA00008017"/>
    </source>
</evidence>
<feature type="region of interest" description="Disordered" evidence="7">
    <location>
        <begin position="297"/>
        <end position="325"/>
    </location>
</feature>
<dbReference type="InterPro" id="IPR049278">
    <property type="entry name" value="MS_channel_C"/>
</dbReference>
<evidence type="ECO:0000256" key="7">
    <source>
        <dbReference type="SAM" id="MobiDB-lite"/>
    </source>
</evidence>
<evidence type="ECO:0000313" key="13">
    <source>
        <dbReference type="Proteomes" id="UP000588586"/>
    </source>
</evidence>
<reference evidence="12 13" key="1">
    <citation type="submission" date="2020-04" db="EMBL/GenBank/DDBJ databases">
        <title>Knoellia sp. isolate from air conditioner.</title>
        <authorList>
            <person name="Chea S."/>
            <person name="Kim D.-U."/>
        </authorList>
    </citation>
    <scope>NUCLEOTIDE SEQUENCE [LARGE SCALE GENOMIC DNA]</scope>
    <source>
        <strain evidence="12 13">DB2414S</strain>
    </source>
</reference>
<comment type="caution">
    <text evidence="12">The sequence shown here is derived from an EMBL/GenBank/DDBJ whole genome shotgun (WGS) entry which is preliminary data.</text>
</comment>
<feature type="transmembrane region" description="Helical" evidence="8">
    <location>
        <begin position="121"/>
        <end position="140"/>
    </location>
</feature>
<dbReference type="Gene3D" id="1.10.287.1260">
    <property type="match status" value="1"/>
</dbReference>
<name>A0A849H8D1_9MICO</name>
<evidence type="ECO:0000256" key="8">
    <source>
        <dbReference type="SAM" id="Phobius"/>
    </source>
</evidence>
<evidence type="ECO:0000256" key="1">
    <source>
        <dbReference type="ARBA" id="ARBA00004651"/>
    </source>
</evidence>
<feature type="transmembrane region" description="Helical" evidence="8">
    <location>
        <begin position="20"/>
        <end position="42"/>
    </location>
</feature>
<feature type="transmembrane region" description="Helical" evidence="8">
    <location>
        <begin position="92"/>
        <end position="115"/>
    </location>
</feature>
<accession>A0A849H8D1</accession>
<comment type="similarity">
    <text evidence="2">Belongs to the MscS (TC 1.A.23) family.</text>
</comment>
<dbReference type="Gene3D" id="3.30.70.100">
    <property type="match status" value="1"/>
</dbReference>
<keyword evidence="3" id="KW-1003">Cell membrane</keyword>
<dbReference type="FunFam" id="2.30.30.60:FF:000001">
    <property type="entry name" value="MscS Mechanosensitive ion channel"/>
    <property type="match status" value="1"/>
</dbReference>